<dbReference type="InterPro" id="IPR051095">
    <property type="entry name" value="Dros_DevTransReg"/>
</dbReference>
<keyword evidence="2" id="KW-0539">Nucleus</keyword>
<dbReference type="GO" id="GO:0048477">
    <property type="term" value="P:oogenesis"/>
    <property type="evidence" value="ECO:0007669"/>
    <property type="project" value="UniProtKB-ARBA"/>
</dbReference>
<evidence type="ECO:0000259" key="4">
    <source>
        <dbReference type="PROSITE" id="PS50097"/>
    </source>
</evidence>
<evidence type="ECO:0000256" key="2">
    <source>
        <dbReference type="ARBA" id="ARBA00023242"/>
    </source>
</evidence>
<accession>A0A1B6GMK3</accession>
<dbReference type="GO" id="GO:0005634">
    <property type="term" value="C:nucleus"/>
    <property type="evidence" value="ECO:0007669"/>
    <property type="project" value="UniProtKB-SubCell"/>
</dbReference>
<dbReference type="GO" id="GO:0045165">
    <property type="term" value="P:cell fate commitment"/>
    <property type="evidence" value="ECO:0007669"/>
    <property type="project" value="UniProtKB-ARBA"/>
</dbReference>
<comment type="subcellular location">
    <subcellularLocation>
        <location evidence="1">Nucleus</location>
    </subcellularLocation>
</comment>
<feature type="compositionally biased region" description="Low complexity" evidence="3">
    <location>
        <begin position="161"/>
        <end position="170"/>
    </location>
</feature>
<feature type="compositionally biased region" description="Basic and acidic residues" evidence="3">
    <location>
        <begin position="242"/>
        <end position="254"/>
    </location>
</feature>
<feature type="compositionally biased region" description="Polar residues" evidence="3">
    <location>
        <begin position="171"/>
        <end position="210"/>
    </location>
</feature>
<feature type="non-terminal residue" evidence="5">
    <location>
        <position position="339"/>
    </location>
</feature>
<feature type="non-terminal residue" evidence="5">
    <location>
        <position position="1"/>
    </location>
</feature>
<organism evidence="5">
    <name type="scientific">Cuerna arida</name>
    <dbReference type="NCBI Taxonomy" id="1464854"/>
    <lineage>
        <taxon>Eukaryota</taxon>
        <taxon>Metazoa</taxon>
        <taxon>Ecdysozoa</taxon>
        <taxon>Arthropoda</taxon>
        <taxon>Hexapoda</taxon>
        <taxon>Insecta</taxon>
        <taxon>Pterygota</taxon>
        <taxon>Neoptera</taxon>
        <taxon>Paraneoptera</taxon>
        <taxon>Hemiptera</taxon>
        <taxon>Auchenorrhyncha</taxon>
        <taxon>Membracoidea</taxon>
        <taxon>Cicadellidae</taxon>
        <taxon>Cicadellinae</taxon>
        <taxon>Proconiini</taxon>
        <taxon>Cuerna</taxon>
    </lineage>
</organism>
<dbReference type="CDD" id="cd18315">
    <property type="entry name" value="BTB_POZ_BAB-like"/>
    <property type="match status" value="1"/>
</dbReference>
<dbReference type="EMBL" id="GECZ01006087">
    <property type="protein sequence ID" value="JAS63682.1"/>
    <property type="molecule type" value="Transcribed_RNA"/>
</dbReference>
<sequence>KHTLPKIWFFAKSKIRSEKKPKVVFGTKKKSSGKKMSTTQRYCLRWNNHQSNLLTVFDQLLHEESFVDVTLAVEGQLLRAHKMVLSACSPYFQTLFINHPDKHPIVILKDVPYCDMRCLLDFMYRGEVSVDQDRLTAFLRIAETLRIKGLTEVNENESIYQQQLQHQKSQNSNPPNLQKIQQNSGKNQNSHKSDSQVVSNHNNCLNASSLHQKRKRGRPRKLSGGSGEVTPVQSGCSPVDDLENRLSGGDHEESADFDSSNNTRSETNMNNSQAMDEDPNENDDEILKNIKQEPIASTSRDNEMSFLSPNDQQSFTNSNDNNNQSDYQLGDLSNFAKKV</sequence>
<evidence type="ECO:0000313" key="5">
    <source>
        <dbReference type="EMBL" id="JAS63682.1"/>
    </source>
</evidence>
<dbReference type="InterPro" id="IPR011333">
    <property type="entry name" value="SKP1/BTB/POZ_sf"/>
</dbReference>
<proteinExistence type="predicted"/>
<dbReference type="InterPro" id="IPR000210">
    <property type="entry name" value="BTB/POZ_dom"/>
</dbReference>
<dbReference type="SMART" id="SM00225">
    <property type="entry name" value="BTB"/>
    <property type="match status" value="1"/>
</dbReference>
<dbReference type="GO" id="GO:0002009">
    <property type="term" value="P:morphogenesis of an epithelium"/>
    <property type="evidence" value="ECO:0007669"/>
    <property type="project" value="UniProtKB-ARBA"/>
</dbReference>
<name>A0A1B6GMK3_9HEMI</name>
<feature type="region of interest" description="Disordered" evidence="3">
    <location>
        <begin position="159"/>
        <end position="339"/>
    </location>
</feature>
<protein>
    <recommendedName>
        <fullName evidence="4">BTB domain-containing protein</fullName>
    </recommendedName>
</protein>
<feature type="compositionally biased region" description="Polar residues" evidence="3">
    <location>
        <begin position="257"/>
        <end position="274"/>
    </location>
</feature>
<dbReference type="SUPFAM" id="SSF54695">
    <property type="entry name" value="POZ domain"/>
    <property type="match status" value="1"/>
</dbReference>
<feature type="compositionally biased region" description="Acidic residues" evidence="3">
    <location>
        <begin position="275"/>
        <end position="284"/>
    </location>
</feature>
<evidence type="ECO:0000256" key="3">
    <source>
        <dbReference type="SAM" id="MobiDB-lite"/>
    </source>
</evidence>
<dbReference type="PANTHER" id="PTHR23110">
    <property type="entry name" value="BTB DOMAIN TRANSCRIPTION FACTOR"/>
    <property type="match status" value="1"/>
</dbReference>
<dbReference type="PROSITE" id="PS50097">
    <property type="entry name" value="BTB"/>
    <property type="match status" value="1"/>
</dbReference>
<gene>
    <name evidence="5" type="ORF">g.49778</name>
</gene>
<dbReference type="GO" id="GO:0061061">
    <property type="term" value="P:muscle structure development"/>
    <property type="evidence" value="ECO:0007669"/>
    <property type="project" value="UniProtKB-ARBA"/>
</dbReference>
<evidence type="ECO:0000256" key="1">
    <source>
        <dbReference type="ARBA" id="ARBA00004123"/>
    </source>
</evidence>
<dbReference type="GO" id="GO:0042051">
    <property type="term" value="P:compound eye photoreceptor development"/>
    <property type="evidence" value="ECO:0007669"/>
    <property type="project" value="UniProtKB-ARBA"/>
</dbReference>
<feature type="compositionally biased region" description="Basic residues" evidence="3">
    <location>
        <begin position="211"/>
        <end position="221"/>
    </location>
</feature>
<feature type="compositionally biased region" description="Polar residues" evidence="3">
    <location>
        <begin position="295"/>
        <end position="309"/>
    </location>
</feature>
<dbReference type="PANTHER" id="PTHR23110:SF82">
    <property type="entry name" value="PROTEIN TRAMTRACK, ALPHA ISOFORM"/>
    <property type="match status" value="1"/>
</dbReference>
<dbReference type="GO" id="GO:0045466">
    <property type="term" value="P:R7 cell differentiation"/>
    <property type="evidence" value="ECO:0007669"/>
    <property type="project" value="UniProtKB-ARBA"/>
</dbReference>
<feature type="compositionally biased region" description="Low complexity" evidence="3">
    <location>
        <begin position="310"/>
        <end position="326"/>
    </location>
</feature>
<feature type="domain" description="BTB" evidence="4">
    <location>
        <begin position="67"/>
        <end position="132"/>
    </location>
</feature>
<dbReference type="Pfam" id="PF00651">
    <property type="entry name" value="BTB"/>
    <property type="match status" value="1"/>
</dbReference>
<dbReference type="FunFam" id="3.30.710.10:FF:000091">
    <property type="entry name" value="Lola, isoform F"/>
    <property type="match status" value="1"/>
</dbReference>
<reference evidence="5" key="1">
    <citation type="submission" date="2015-11" db="EMBL/GenBank/DDBJ databases">
        <title>De novo transcriptome assembly of four potential Pierce s Disease insect vectors from Arizona vineyards.</title>
        <authorList>
            <person name="Tassone E.E."/>
        </authorList>
    </citation>
    <scope>NUCLEOTIDE SEQUENCE</scope>
</reference>
<dbReference type="AlphaFoldDB" id="A0A1B6GMK3"/>
<dbReference type="GO" id="GO:0006357">
    <property type="term" value="P:regulation of transcription by RNA polymerase II"/>
    <property type="evidence" value="ECO:0007669"/>
    <property type="project" value="TreeGrafter"/>
</dbReference>
<dbReference type="Gene3D" id="3.30.710.10">
    <property type="entry name" value="Potassium Channel Kv1.1, Chain A"/>
    <property type="match status" value="1"/>
</dbReference>